<dbReference type="EMBL" id="MN740578">
    <property type="protein sequence ID" value="QHU34680.1"/>
    <property type="molecule type" value="Genomic_DNA"/>
</dbReference>
<dbReference type="InterPro" id="IPR050535">
    <property type="entry name" value="DNA_Repair-Maintenance_Comp"/>
</dbReference>
<organism evidence="2">
    <name type="scientific">viral metagenome</name>
    <dbReference type="NCBI Taxonomy" id="1070528"/>
    <lineage>
        <taxon>unclassified sequences</taxon>
        <taxon>metagenomes</taxon>
        <taxon>organismal metagenomes</taxon>
    </lineage>
</organism>
<dbReference type="GO" id="GO:0016787">
    <property type="term" value="F:hydrolase activity"/>
    <property type="evidence" value="ECO:0007669"/>
    <property type="project" value="InterPro"/>
</dbReference>
<dbReference type="AlphaFoldDB" id="A0A6C0LWE2"/>
<evidence type="ECO:0000259" key="1">
    <source>
        <dbReference type="Pfam" id="PF00149"/>
    </source>
</evidence>
<dbReference type="PANTHER" id="PTHR30337:SF0">
    <property type="entry name" value="NUCLEASE SBCCD SUBUNIT D"/>
    <property type="match status" value="1"/>
</dbReference>
<dbReference type="InterPro" id="IPR004843">
    <property type="entry name" value="Calcineurin-like_PHP"/>
</dbReference>
<dbReference type="Gene3D" id="3.60.21.10">
    <property type="match status" value="1"/>
</dbReference>
<dbReference type="PANTHER" id="PTHR30337">
    <property type="entry name" value="COMPONENT OF ATP-DEPENDENT DSDNA EXONUCLEASE"/>
    <property type="match status" value="1"/>
</dbReference>
<reference evidence="2" key="1">
    <citation type="journal article" date="2020" name="Nature">
        <title>Giant virus diversity and host interactions through global metagenomics.</title>
        <authorList>
            <person name="Schulz F."/>
            <person name="Roux S."/>
            <person name="Paez-Espino D."/>
            <person name="Jungbluth S."/>
            <person name="Walsh D.A."/>
            <person name="Denef V.J."/>
            <person name="McMahon K.D."/>
            <person name="Konstantinidis K.T."/>
            <person name="Eloe-Fadrosh E.A."/>
            <person name="Kyrpides N.C."/>
            <person name="Woyke T."/>
        </authorList>
    </citation>
    <scope>NUCLEOTIDE SEQUENCE</scope>
    <source>
        <strain evidence="2">GVMAG-S-1016713-169</strain>
    </source>
</reference>
<accession>A0A6C0LWE2</accession>
<name>A0A6C0LWE2_9ZZZZ</name>
<feature type="domain" description="Calcineurin-like phosphoesterase" evidence="1">
    <location>
        <begin position="4"/>
        <end position="185"/>
    </location>
</feature>
<proteinExistence type="predicted"/>
<dbReference type="InterPro" id="IPR029052">
    <property type="entry name" value="Metallo-depent_PP-like"/>
</dbReference>
<protein>
    <recommendedName>
        <fullName evidence="1">Calcineurin-like phosphoesterase domain-containing protein</fullName>
    </recommendedName>
</protein>
<dbReference type="SUPFAM" id="SSF56300">
    <property type="entry name" value="Metallo-dependent phosphatases"/>
    <property type="match status" value="1"/>
</dbReference>
<sequence length="342" mass="39362">MNVNILFIGDPHIQVSNLPDVEILLERLINLATTKQPDIIVIAGDLLHNHERLHTIAMNKAYELVNNMRLIAKTYVLVGNHDYIQNQQYLTENHWMNSMKEWDNTIIVDKVLTETIRGEKLVFVPYVPPGRFEEALGTLDDEWKDASCIFAHQEIAGCKMGAIVSIEGDKWPLDYPHIVSGHIHSRQTPQPNVYYSGSAMQLAFGESKKNIIACLLFNNGKFVNDEVDLKLPRKRIVYMDVEDMDEYNQPNTEDKIKVTLSGNYEQFKAIKKTKKYKKMIKDGVKVVFKPKKLDVDVINEDKKETTSFRQILDGLILKEKDQYLTNAYDFIIGKKISFSNIK</sequence>
<dbReference type="Pfam" id="PF00149">
    <property type="entry name" value="Metallophos"/>
    <property type="match status" value="1"/>
</dbReference>
<evidence type="ECO:0000313" key="2">
    <source>
        <dbReference type="EMBL" id="QHU34680.1"/>
    </source>
</evidence>